<accession>A0A927B299</accession>
<sequence length="110" mass="12377">MGTIQPELIRIRELLDIQNFQLTCRWSNGEIRVNDLTQEVRRWQKSRNQELAQLADPAKFKTAFAQSGTIAFAGILVDTGDMGLQPLDLDPDVLFAESSLIVKVAKEPVH</sequence>
<reference evidence="1" key="1">
    <citation type="submission" date="2020-09" db="EMBL/GenBank/DDBJ databases">
        <authorList>
            <person name="Kim M.K."/>
        </authorList>
    </citation>
    <scope>NUCLEOTIDE SEQUENCE</scope>
    <source>
        <strain evidence="1">BT704</strain>
    </source>
</reference>
<gene>
    <name evidence="1" type="ORF">IC230_15265</name>
</gene>
<dbReference type="Proteomes" id="UP000653797">
    <property type="component" value="Unassembled WGS sequence"/>
</dbReference>
<keyword evidence="2" id="KW-1185">Reference proteome</keyword>
<proteinExistence type="predicted"/>
<protein>
    <submittedName>
        <fullName evidence="1">Uncharacterized protein</fullName>
    </submittedName>
</protein>
<dbReference type="EMBL" id="JACXAA010000005">
    <property type="protein sequence ID" value="MBD2754266.1"/>
    <property type="molecule type" value="Genomic_DNA"/>
</dbReference>
<dbReference type="InterPro" id="IPR036782">
    <property type="entry name" value="NE0471-like_N"/>
</dbReference>
<dbReference type="SUPFAM" id="SSF143880">
    <property type="entry name" value="NE0471 N-terminal domain-like"/>
    <property type="match status" value="1"/>
</dbReference>
<dbReference type="RefSeq" id="WP_191039905.1">
    <property type="nucleotide sequence ID" value="NZ_JACXAA010000005.1"/>
</dbReference>
<name>A0A927B299_9BACT</name>
<dbReference type="Gene3D" id="3.30.2020.10">
    <property type="entry name" value="NE0471-like N-terminal domain"/>
    <property type="match status" value="1"/>
</dbReference>
<dbReference type="AlphaFoldDB" id="A0A927B299"/>
<comment type="caution">
    <text evidence="1">The sequence shown here is derived from an EMBL/GenBank/DDBJ whole genome shotgun (WGS) entry which is preliminary data.</text>
</comment>
<organism evidence="1 2">
    <name type="scientific">Spirosoma validum</name>
    <dbReference type="NCBI Taxonomy" id="2771355"/>
    <lineage>
        <taxon>Bacteria</taxon>
        <taxon>Pseudomonadati</taxon>
        <taxon>Bacteroidota</taxon>
        <taxon>Cytophagia</taxon>
        <taxon>Cytophagales</taxon>
        <taxon>Cytophagaceae</taxon>
        <taxon>Spirosoma</taxon>
    </lineage>
</organism>
<evidence type="ECO:0000313" key="1">
    <source>
        <dbReference type="EMBL" id="MBD2754266.1"/>
    </source>
</evidence>
<evidence type="ECO:0000313" key="2">
    <source>
        <dbReference type="Proteomes" id="UP000653797"/>
    </source>
</evidence>